<protein>
    <submittedName>
        <fullName evidence="2">Uncharacterized protein</fullName>
    </submittedName>
</protein>
<evidence type="ECO:0000313" key="2">
    <source>
        <dbReference type="EMBL" id="JAH87249.1"/>
    </source>
</evidence>
<reference evidence="2" key="1">
    <citation type="submission" date="2014-11" db="EMBL/GenBank/DDBJ databases">
        <authorList>
            <person name="Amaro Gonzalez C."/>
        </authorList>
    </citation>
    <scope>NUCLEOTIDE SEQUENCE</scope>
</reference>
<dbReference type="AlphaFoldDB" id="A0A0E9WA49"/>
<evidence type="ECO:0000256" key="1">
    <source>
        <dbReference type="SAM" id="MobiDB-lite"/>
    </source>
</evidence>
<proteinExistence type="predicted"/>
<reference evidence="2" key="2">
    <citation type="journal article" date="2015" name="Fish Shellfish Immunol.">
        <title>Early steps in the European eel (Anguilla anguilla)-Vibrio vulnificus interaction in the gills: Role of the RtxA13 toxin.</title>
        <authorList>
            <person name="Callol A."/>
            <person name="Pajuelo D."/>
            <person name="Ebbesson L."/>
            <person name="Teles M."/>
            <person name="MacKenzie S."/>
            <person name="Amaro C."/>
        </authorList>
    </citation>
    <scope>NUCLEOTIDE SEQUENCE</scope>
</reference>
<organism evidence="2">
    <name type="scientific">Anguilla anguilla</name>
    <name type="common">European freshwater eel</name>
    <name type="synonym">Muraena anguilla</name>
    <dbReference type="NCBI Taxonomy" id="7936"/>
    <lineage>
        <taxon>Eukaryota</taxon>
        <taxon>Metazoa</taxon>
        <taxon>Chordata</taxon>
        <taxon>Craniata</taxon>
        <taxon>Vertebrata</taxon>
        <taxon>Euteleostomi</taxon>
        <taxon>Actinopterygii</taxon>
        <taxon>Neopterygii</taxon>
        <taxon>Teleostei</taxon>
        <taxon>Anguilliformes</taxon>
        <taxon>Anguillidae</taxon>
        <taxon>Anguilla</taxon>
    </lineage>
</organism>
<accession>A0A0E9WA49</accession>
<feature type="region of interest" description="Disordered" evidence="1">
    <location>
        <begin position="1"/>
        <end position="22"/>
    </location>
</feature>
<name>A0A0E9WA49_ANGAN</name>
<dbReference type="EMBL" id="GBXM01021328">
    <property type="protein sequence ID" value="JAH87249.1"/>
    <property type="molecule type" value="Transcribed_RNA"/>
</dbReference>
<sequence length="22" mass="2255">MVQSTAKKSSAGVGRGLPQKHS</sequence>